<keyword evidence="2" id="KW-1185">Reference proteome</keyword>
<dbReference type="AlphaFoldDB" id="A0A371GC00"/>
<feature type="non-terminal residue" evidence="1">
    <location>
        <position position="1"/>
    </location>
</feature>
<comment type="caution">
    <text evidence="1">The sequence shown here is derived from an EMBL/GenBank/DDBJ whole genome shotgun (WGS) entry which is preliminary data.</text>
</comment>
<reference evidence="1" key="1">
    <citation type="submission" date="2018-05" db="EMBL/GenBank/DDBJ databases">
        <title>Draft genome of Mucuna pruriens seed.</title>
        <authorList>
            <person name="Nnadi N.E."/>
            <person name="Vos R."/>
            <person name="Hasami M.H."/>
            <person name="Devisetty U.K."/>
            <person name="Aguiy J.C."/>
        </authorList>
    </citation>
    <scope>NUCLEOTIDE SEQUENCE [LARGE SCALE GENOMIC DNA]</scope>
    <source>
        <strain evidence="1">JCA_2017</strain>
    </source>
</reference>
<proteinExistence type="predicted"/>
<gene>
    <name evidence="1" type="ORF">CR513_30584</name>
</gene>
<dbReference type="Proteomes" id="UP000257109">
    <property type="component" value="Unassembled WGS sequence"/>
</dbReference>
<evidence type="ECO:0000313" key="1">
    <source>
        <dbReference type="EMBL" id="RDX87883.1"/>
    </source>
</evidence>
<name>A0A371GC00_MUCPR</name>
<accession>A0A371GC00</accession>
<dbReference type="OrthoDB" id="1723222at2759"/>
<protein>
    <submittedName>
        <fullName evidence="1">Uncharacterized protein</fullName>
    </submittedName>
</protein>
<sequence length="96" mass="11524">MSPYQIVFGNACHLLVEIKHRAYWELRLEAYENSKIYKEKVKRFYDNMILRKEFKVGQKLCSKWDGPIVITNIFLYNIVEIRYEATDKIFKVNGTN</sequence>
<evidence type="ECO:0000313" key="2">
    <source>
        <dbReference type="Proteomes" id="UP000257109"/>
    </source>
</evidence>
<dbReference type="EMBL" id="QJKJ01006103">
    <property type="protein sequence ID" value="RDX87883.1"/>
    <property type="molecule type" value="Genomic_DNA"/>
</dbReference>
<organism evidence="1 2">
    <name type="scientific">Mucuna pruriens</name>
    <name type="common">Velvet bean</name>
    <name type="synonym">Dolichos pruriens</name>
    <dbReference type="NCBI Taxonomy" id="157652"/>
    <lineage>
        <taxon>Eukaryota</taxon>
        <taxon>Viridiplantae</taxon>
        <taxon>Streptophyta</taxon>
        <taxon>Embryophyta</taxon>
        <taxon>Tracheophyta</taxon>
        <taxon>Spermatophyta</taxon>
        <taxon>Magnoliopsida</taxon>
        <taxon>eudicotyledons</taxon>
        <taxon>Gunneridae</taxon>
        <taxon>Pentapetalae</taxon>
        <taxon>rosids</taxon>
        <taxon>fabids</taxon>
        <taxon>Fabales</taxon>
        <taxon>Fabaceae</taxon>
        <taxon>Papilionoideae</taxon>
        <taxon>50 kb inversion clade</taxon>
        <taxon>NPAAA clade</taxon>
        <taxon>indigoferoid/millettioid clade</taxon>
        <taxon>Phaseoleae</taxon>
        <taxon>Mucuna</taxon>
    </lineage>
</organism>